<evidence type="ECO:0000256" key="1">
    <source>
        <dbReference type="SAM" id="Phobius"/>
    </source>
</evidence>
<dbReference type="Proteomes" id="UP000003240">
    <property type="component" value="Unassembled WGS sequence"/>
</dbReference>
<feature type="transmembrane region" description="Helical" evidence="1">
    <location>
        <begin position="6"/>
        <end position="26"/>
    </location>
</feature>
<organism evidence="2 3">
    <name type="scientific">Acetonema longum DSM 6540</name>
    <dbReference type="NCBI Taxonomy" id="1009370"/>
    <lineage>
        <taxon>Bacteria</taxon>
        <taxon>Bacillati</taxon>
        <taxon>Bacillota</taxon>
        <taxon>Negativicutes</taxon>
        <taxon>Acetonemataceae</taxon>
        <taxon>Acetonema</taxon>
    </lineage>
</organism>
<reference evidence="2 3" key="1">
    <citation type="journal article" date="2011" name="EMBO J.">
        <title>Structural diversity of bacterial flagellar motors.</title>
        <authorList>
            <person name="Chen S."/>
            <person name="Beeby M."/>
            <person name="Murphy G.E."/>
            <person name="Leadbetter J.R."/>
            <person name="Hendrixson D.R."/>
            <person name="Briegel A."/>
            <person name="Li Z."/>
            <person name="Shi J."/>
            <person name="Tocheva E.I."/>
            <person name="Muller A."/>
            <person name="Dobro M.J."/>
            <person name="Jensen G.J."/>
        </authorList>
    </citation>
    <scope>NUCLEOTIDE SEQUENCE [LARGE SCALE GENOMIC DNA]</scope>
    <source>
        <strain evidence="2 3">DSM 6540</strain>
    </source>
</reference>
<dbReference type="Pfam" id="PF07009">
    <property type="entry name" value="NusG_II"/>
    <property type="match status" value="1"/>
</dbReference>
<dbReference type="EMBL" id="AFGF01000251">
    <property type="protein sequence ID" value="EGO62040.1"/>
    <property type="molecule type" value="Genomic_DNA"/>
</dbReference>
<keyword evidence="1" id="KW-1133">Transmembrane helix</keyword>
<keyword evidence="1" id="KW-0812">Transmembrane</keyword>
<name>F7NPK0_9FIRM</name>
<proteinExistence type="predicted"/>
<keyword evidence="1" id="KW-0472">Membrane</keyword>
<comment type="caution">
    <text evidence="2">The sequence shown here is derived from an EMBL/GenBank/DDBJ whole genome shotgun (WGS) entry which is preliminary data.</text>
</comment>
<evidence type="ECO:0000313" key="3">
    <source>
        <dbReference type="Proteomes" id="UP000003240"/>
    </source>
</evidence>
<dbReference type="STRING" id="1009370.ALO_20227"/>
<sequence length="124" mass="13794">MTRTKIWTAVCAMIFLAGIWGSIFVLRTPVSNTVEIAQEGTVLYRLNLSQIQETQTLRITGHGGSNIVLIENGQIRISHADCPDQTCVKMGWMKTKTLPIVCLPHRLVIRYTEEPGVNVDGATR</sequence>
<dbReference type="eggNOG" id="COG5341">
    <property type="taxonomic scope" value="Bacteria"/>
</dbReference>
<gene>
    <name evidence="2" type="ORF">ALO_20227</name>
</gene>
<accession>F7NPK0</accession>
<dbReference type="Gene3D" id="2.60.320.10">
    <property type="entry name" value="N-utilization substance G protein NusG, insert domain"/>
    <property type="match status" value="1"/>
</dbReference>
<evidence type="ECO:0000313" key="2">
    <source>
        <dbReference type="EMBL" id="EGO62040.1"/>
    </source>
</evidence>
<dbReference type="AlphaFoldDB" id="F7NPK0"/>
<dbReference type="OrthoDB" id="47603at2"/>
<dbReference type="CDD" id="cd09911">
    <property type="entry name" value="Lin0431_like"/>
    <property type="match status" value="1"/>
</dbReference>
<keyword evidence="3" id="KW-1185">Reference proteome</keyword>
<protein>
    <submittedName>
        <fullName evidence="2">Uncharacterized protein</fullName>
    </submittedName>
</protein>
<dbReference type="InterPro" id="IPR038690">
    <property type="entry name" value="NusG_2_sf"/>
</dbReference>